<evidence type="ECO:0000256" key="1">
    <source>
        <dbReference type="ARBA" id="ARBA00004127"/>
    </source>
</evidence>
<gene>
    <name evidence="6" type="ORF">EV659_101324</name>
</gene>
<evidence type="ECO:0000256" key="3">
    <source>
        <dbReference type="ARBA" id="ARBA00022989"/>
    </source>
</evidence>
<dbReference type="GO" id="GO:0008168">
    <property type="term" value="F:methyltransferase activity"/>
    <property type="evidence" value="ECO:0007669"/>
    <property type="project" value="UniProtKB-KW"/>
</dbReference>
<evidence type="ECO:0000313" key="6">
    <source>
        <dbReference type="EMBL" id="TCP38420.1"/>
    </source>
</evidence>
<name>A0A4R2PRE9_RHOSA</name>
<keyword evidence="6" id="KW-0808">Transferase</keyword>
<keyword evidence="4 5" id="KW-0472">Membrane</keyword>
<dbReference type="EMBL" id="SLXO01000001">
    <property type="protein sequence ID" value="TCP38420.1"/>
    <property type="molecule type" value="Genomic_DNA"/>
</dbReference>
<sequence>MRWLIPPVLWFLCAGLIFGLARLAPALGLPDLALAPGASARTMLVAGLALIALAGLLKLLAAYEFRRARTTIHPFHDPDHLITRGVFARSRNPIYLGLVISLAGVAVIANTAWGLAVVALFWLVCDRWYVAVEEAAARRRFPADFDAYCARVRRWI</sequence>
<dbReference type="AlphaFoldDB" id="A0A4R2PRE9"/>
<dbReference type="InParanoid" id="A0A4R2PRE9"/>
<reference evidence="6 7" key="1">
    <citation type="submission" date="2019-03" db="EMBL/GenBank/DDBJ databases">
        <title>Genomic Encyclopedia of Type Strains, Phase IV (KMG-IV): sequencing the most valuable type-strain genomes for metagenomic binning, comparative biology and taxonomic classification.</title>
        <authorList>
            <person name="Goeker M."/>
        </authorList>
    </citation>
    <scope>NUCLEOTIDE SEQUENCE [LARGE SCALE GENOMIC DNA]</scope>
    <source>
        <strain evidence="6 7">DSM 2132</strain>
    </source>
</reference>
<dbReference type="OrthoDB" id="9811969at2"/>
<organism evidence="6 7">
    <name type="scientific">Rhodothalassium salexigens DSM 2132</name>
    <dbReference type="NCBI Taxonomy" id="1188247"/>
    <lineage>
        <taxon>Bacteria</taxon>
        <taxon>Pseudomonadati</taxon>
        <taxon>Pseudomonadota</taxon>
        <taxon>Alphaproteobacteria</taxon>
        <taxon>Rhodothalassiales</taxon>
        <taxon>Rhodothalassiaceae</taxon>
        <taxon>Rhodothalassium</taxon>
    </lineage>
</organism>
<dbReference type="Pfam" id="PF04191">
    <property type="entry name" value="PEMT"/>
    <property type="match status" value="1"/>
</dbReference>
<keyword evidence="3 5" id="KW-1133">Transmembrane helix</keyword>
<keyword evidence="2 5" id="KW-0812">Transmembrane</keyword>
<evidence type="ECO:0000313" key="7">
    <source>
        <dbReference type="Proteomes" id="UP000295399"/>
    </source>
</evidence>
<proteinExistence type="predicted"/>
<comment type="subcellular location">
    <subcellularLocation>
        <location evidence="1">Endomembrane system</location>
        <topology evidence="1">Multi-pass membrane protein</topology>
    </subcellularLocation>
</comment>
<dbReference type="GO" id="GO:0032259">
    <property type="term" value="P:methylation"/>
    <property type="evidence" value="ECO:0007669"/>
    <property type="project" value="UniProtKB-KW"/>
</dbReference>
<feature type="transmembrane region" description="Helical" evidence="5">
    <location>
        <begin position="94"/>
        <end position="124"/>
    </location>
</feature>
<dbReference type="GO" id="GO:0012505">
    <property type="term" value="C:endomembrane system"/>
    <property type="evidence" value="ECO:0007669"/>
    <property type="project" value="UniProtKB-SubCell"/>
</dbReference>
<accession>A0A4R2PRE9</accession>
<dbReference type="Gene3D" id="1.20.120.1630">
    <property type="match status" value="1"/>
</dbReference>
<keyword evidence="6" id="KW-0489">Methyltransferase</keyword>
<evidence type="ECO:0000256" key="5">
    <source>
        <dbReference type="SAM" id="Phobius"/>
    </source>
</evidence>
<keyword evidence="7" id="KW-1185">Reference proteome</keyword>
<protein>
    <submittedName>
        <fullName evidence="6">Protein-S-isoprenylcysteine O-methyltransferase Ste14</fullName>
    </submittedName>
</protein>
<comment type="caution">
    <text evidence="6">The sequence shown here is derived from an EMBL/GenBank/DDBJ whole genome shotgun (WGS) entry which is preliminary data.</text>
</comment>
<dbReference type="Proteomes" id="UP000295399">
    <property type="component" value="Unassembled WGS sequence"/>
</dbReference>
<dbReference type="InterPro" id="IPR007318">
    <property type="entry name" value="Phopholipid_MeTrfase"/>
</dbReference>
<dbReference type="RefSeq" id="WP_132706839.1">
    <property type="nucleotide sequence ID" value="NZ_JACIGF010000001.1"/>
</dbReference>
<evidence type="ECO:0000256" key="2">
    <source>
        <dbReference type="ARBA" id="ARBA00022692"/>
    </source>
</evidence>
<evidence type="ECO:0000256" key="4">
    <source>
        <dbReference type="ARBA" id="ARBA00023136"/>
    </source>
</evidence>
<feature type="transmembrane region" description="Helical" evidence="5">
    <location>
        <begin position="42"/>
        <end position="61"/>
    </location>
</feature>